<comment type="caution">
    <text evidence="2">The sequence shown here is derived from an EMBL/GenBank/DDBJ whole genome shotgun (WGS) entry which is preliminary data.</text>
</comment>
<dbReference type="EMBL" id="NHRY01000245">
    <property type="protein sequence ID" value="PPQ28328.1"/>
    <property type="molecule type" value="Genomic_DNA"/>
</dbReference>
<dbReference type="SMART" id="SM00228">
    <property type="entry name" value="PDZ"/>
    <property type="match status" value="1"/>
</dbReference>
<dbReference type="InterPro" id="IPR001478">
    <property type="entry name" value="PDZ"/>
</dbReference>
<reference evidence="2 3" key="1">
    <citation type="journal article" date="2018" name="Arch. Microbiol.">
        <title>New insights into the metabolic potential of the phototrophic purple bacterium Rhodopila globiformis DSM 161(T) from its draft genome sequence and evidence for a vanadium-dependent nitrogenase.</title>
        <authorList>
            <person name="Imhoff J.F."/>
            <person name="Rahn T."/>
            <person name="Kunzel S."/>
            <person name="Neulinger S.C."/>
        </authorList>
    </citation>
    <scope>NUCLEOTIDE SEQUENCE [LARGE SCALE GENOMIC DNA]</scope>
    <source>
        <strain evidence="2 3">DSM 161</strain>
    </source>
</reference>
<dbReference type="PROSITE" id="PS50106">
    <property type="entry name" value="PDZ"/>
    <property type="match status" value="1"/>
</dbReference>
<feature type="domain" description="PDZ" evidence="1">
    <location>
        <begin position="202"/>
        <end position="285"/>
    </location>
</feature>
<keyword evidence="3" id="KW-1185">Reference proteome</keyword>
<evidence type="ECO:0000313" key="2">
    <source>
        <dbReference type="EMBL" id="PPQ28328.1"/>
    </source>
</evidence>
<dbReference type="SUPFAM" id="SSF50156">
    <property type="entry name" value="PDZ domain-like"/>
    <property type="match status" value="1"/>
</dbReference>
<dbReference type="InterPro" id="IPR009003">
    <property type="entry name" value="Peptidase_S1_PA"/>
</dbReference>
<dbReference type="Gene3D" id="2.30.42.10">
    <property type="match status" value="1"/>
</dbReference>
<organism evidence="2 3">
    <name type="scientific">Rhodopila globiformis</name>
    <name type="common">Rhodopseudomonas globiformis</name>
    <dbReference type="NCBI Taxonomy" id="1071"/>
    <lineage>
        <taxon>Bacteria</taxon>
        <taxon>Pseudomonadati</taxon>
        <taxon>Pseudomonadota</taxon>
        <taxon>Alphaproteobacteria</taxon>
        <taxon>Acetobacterales</taxon>
        <taxon>Acetobacteraceae</taxon>
        <taxon>Rhodopila</taxon>
    </lineage>
</organism>
<dbReference type="SUPFAM" id="SSF50494">
    <property type="entry name" value="Trypsin-like serine proteases"/>
    <property type="match status" value="1"/>
</dbReference>
<dbReference type="Proteomes" id="UP000239724">
    <property type="component" value="Unassembled WGS sequence"/>
</dbReference>
<dbReference type="Pfam" id="PF13180">
    <property type="entry name" value="PDZ_2"/>
    <property type="match status" value="1"/>
</dbReference>
<dbReference type="AlphaFoldDB" id="A0A2S6N161"/>
<name>A0A2S6N161_RHOGL</name>
<accession>A0A2S6N161</accession>
<protein>
    <recommendedName>
        <fullName evidence="1">PDZ domain-containing protein</fullName>
    </recommendedName>
</protein>
<dbReference type="InterPro" id="IPR036034">
    <property type="entry name" value="PDZ_sf"/>
</dbReference>
<dbReference type="RefSeq" id="WP_104521505.1">
    <property type="nucleotide sequence ID" value="NZ_NHRY01000245.1"/>
</dbReference>
<evidence type="ECO:0000259" key="1">
    <source>
        <dbReference type="PROSITE" id="PS50106"/>
    </source>
</evidence>
<evidence type="ECO:0000313" key="3">
    <source>
        <dbReference type="Proteomes" id="UP000239724"/>
    </source>
</evidence>
<dbReference type="OrthoDB" id="7338723at2"/>
<gene>
    <name evidence="2" type="ORF">CCS01_24815</name>
</gene>
<sequence>MTFPLAALSDSIAHLAGLAAPLLTAIRTGPNRHVTGLLCPGAVIVTTDQALPALASYTVVLPDRSLAPAGPGPRHTASNLATLRLDAATPISLPEIGLAALGRLVVVLGADSDATPTVRLTVIHSFLRTPEGPAPVLDMAADTLNPGSLALDAEGCLLGLAAAGPNGEAMVIPGAAIGGMLRPHQTARLSASAAFPPPARRRGWLGVALQPITVPDQLVARAGQASGRMVINITTGGPADRAGMLVGDVLLSLNGTGVTGQHSLRDFLAEERIGSTVEVRLLRDGALVTTHLIIAQQP</sequence>
<proteinExistence type="predicted"/>